<proteinExistence type="predicted"/>
<evidence type="ECO:0000256" key="1">
    <source>
        <dbReference type="ARBA" id="ARBA00004167"/>
    </source>
</evidence>
<keyword evidence="4" id="KW-0472">Membrane</keyword>
<feature type="domain" description="Translocation and assembly module TamB C-terminal" evidence="5">
    <location>
        <begin position="929"/>
        <end position="1277"/>
    </location>
</feature>
<comment type="subcellular location">
    <subcellularLocation>
        <location evidence="1">Membrane</location>
        <topology evidence="1">Single-pass membrane protein</topology>
    </subcellularLocation>
</comment>
<reference evidence="6" key="1">
    <citation type="submission" date="2013-03" db="EMBL/GenBank/DDBJ databases">
        <authorList>
            <person name="Tan H."/>
            <person name="Mooij M.J."/>
            <person name="Barret M."/>
            <person name="O'Gara F."/>
        </authorList>
    </citation>
    <scope>NUCLEOTIDE SEQUENCE</scope>
</reference>
<evidence type="ECO:0000259" key="5">
    <source>
        <dbReference type="Pfam" id="PF04357"/>
    </source>
</evidence>
<dbReference type="EMBL" id="KC770997">
    <property type="protein sequence ID" value="AGT45852.1"/>
    <property type="molecule type" value="Genomic_DNA"/>
</dbReference>
<dbReference type="InterPro" id="IPR007452">
    <property type="entry name" value="TamB_C"/>
</dbReference>
<keyword evidence="2" id="KW-0812">Transmembrane</keyword>
<dbReference type="PANTHER" id="PTHR36985">
    <property type="entry name" value="TRANSLOCATION AND ASSEMBLY MODULE SUBUNIT TAMB"/>
    <property type="match status" value="1"/>
</dbReference>
<dbReference type="GO" id="GO:0005886">
    <property type="term" value="C:plasma membrane"/>
    <property type="evidence" value="ECO:0007669"/>
    <property type="project" value="InterPro"/>
</dbReference>
<organism evidence="6">
    <name type="scientific">uncultured marine bacterium PPT_M1</name>
    <dbReference type="NCBI Taxonomy" id="1381396"/>
    <lineage>
        <taxon>Bacteria</taxon>
        <taxon>environmental samples</taxon>
    </lineage>
</organism>
<name>A0A067XSR2_9BACT</name>
<dbReference type="GO" id="GO:0009306">
    <property type="term" value="P:protein secretion"/>
    <property type="evidence" value="ECO:0007669"/>
    <property type="project" value="InterPro"/>
</dbReference>
<keyword evidence="3" id="KW-1133">Transmembrane helix</keyword>
<gene>
    <name evidence="6" type="ORF">PPT_M1_07</name>
</gene>
<evidence type="ECO:0000256" key="3">
    <source>
        <dbReference type="ARBA" id="ARBA00022989"/>
    </source>
</evidence>
<sequence length="1284" mass="140902">MLAIVAVWILLTGETFRAYVQQELVLRLEKATGGKVSMRSLELQFLPLRVVISDLRIAKESSPEAPILTIQTVETYPHFSSFLGMPSLGALTLREPQLRVEVGPDGSTNIPQPPKSSEPQELFRLLVEKLDVENGLVRYNQRQRTFSTQLEGVALSARYLPLEDKYQGSFRHEKGILQVGHNQWTYGLDASMSLSQIQLDFTRLLLTTAQSKVEAKGVVRNFGDPAGEFTYQGNVSLGEVRPLHRQLRDLKGVTQVAGTLSFSGGLWKSMGTLSGAGLSMNTARVERFRSQFELSPELLRFTGIQMTGLHGKADGQFSVESPFAVRRYKADFRLGGIGLLDLSLLAGLERVRFAGELSGTLKAAWLDEGRQLAGEGHLSISEAPQEPSAHGMTGRILPIHGELNFALSQWSSHFDRSFIRFGQSTLQFVGTVSARERSSLRVEARSEDLTDFAFVVPELRGKGNLLGVVEGTQSQPTARGSFVVDNLSYRKYSADHVQGQFTADRRAIDLLNIDLVRQSSQIKARGKVFLDPSNLTPTGDVHLLAAMKDVTIEDLLTAAGQSYPLSGNITGDFMATGKYPTIELQGVANVRNGRVLDQPYEQGRFEIHYKEPVLDLQSLDVQIGTGKVSGSATVDLASETVRSQIEGTTIPLEQVQWLRSSNNPISGSIRRFTLKAEGPYRRPALDGQIDIADLAVAGEKVGDFQTRVKTENEILRFQSSSLTPDVDLNAAGTVDLNENLDCIAQLTFRNFVLTPYVKKLLPVAPEKLSSRAEGQLVLSGPLRHPEKLVVSGRLQSMQIDFREARLQAEKPFDIEVRDERVNIKKAVFTGKGTVLDLDGLVDMSAQKRLQLSVQGNLDLALLNEFVSKLSAGGNGTVNASVRGTLSDPHIQGQARITNGQFSYADFPNSFSQASGNFFFDENQVRIENFSAVSGGGKVEAGGDVIFGDEQIKLMNLRIQGREVRIRYPEGMRNVVDADLTLRGSQQAQQLSGNTRIVSASFQKGYDPITQYLENRSSQVSWPGAKELGGGLSLDLNITGDRNIKLDTQLIKMTSRADLRVKGTASNPLVTGSVEANGGELYFQGARYRITRGRLEFVNPLRIDPRIDLEAESDLRDYRIVLTISGTAGKFRADLRSDPPLPTVDLFGLVSSGGTAGGRGGASFRPYAPSGRQQDTSAAASALLSEGLSMKMGSGVKRLFGIDRFRVDPFLVGNERDPSARVTFGQQVTKDFSITYSTSVSSNEQQVILIEYRVNDSTSVIASRDAEGSFGLDVRFRKRLRQKNR</sequence>
<protein>
    <recommendedName>
        <fullName evidence="5">Translocation and assembly module TamB C-terminal domain-containing protein</fullName>
    </recommendedName>
</protein>
<accession>A0A067XSR2</accession>
<dbReference type="Pfam" id="PF04357">
    <property type="entry name" value="TamB"/>
    <property type="match status" value="1"/>
</dbReference>
<dbReference type="PANTHER" id="PTHR36985:SF1">
    <property type="entry name" value="TRANSLOCATION AND ASSEMBLY MODULE SUBUNIT TAMB"/>
    <property type="match status" value="1"/>
</dbReference>
<evidence type="ECO:0000313" key="6">
    <source>
        <dbReference type="EMBL" id="AGT45852.1"/>
    </source>
</evidence>
<evidence type="ECO:0000256" key="2">
    <source>
        <dbReference type="ARBA" id="ARBA00022692"/>
    </source>
</evidence>
<evidence type="ECO:0000256" key="4">
    <source>
        <dbReference type="ARBA" id="ARBA00023136"/>
    </source>
</evidence>